<dbReference type="GeneID" id="98149155"/>
<dbReference type="InterPro" id="IPR019956">
    <property type="entry name" value="Ubiquitin_dom"/>
</dbReference>
<protein>
    <recommendedName>
        <fullName evidence="1">Ubiquitin-like domain-containing protein</fullName>
    </recommendedName>
</protein>
<dbReference type="PROSITE" id="PS50053">
    <property type="entry name" value="UBIQUITIN_2"/>
    <property type="match status" value="1"/>
</dbReference>
<dbReference type="PRINTS" id="PR00348">
    <property type="entry name" value="UBIQUITIN"/>
</dbReference>
<organism evidence="2 3">
    <name type="scientific">Aspergillus lucknowensis</name>
    <dbReference type="NCBI Taxonomy" id="176173"/>
    <lineage>
        <taxon>Eukaryota</taxon>
        <taxon>Fungi</taxon>
        <taxon>Dikarya</taxon>
        <taxon>Ascomycota</taxon>
        <taxon>Pezizomycotina</taxon>
        <taxon>Eurotiomycetes</taxon>
        <taxon>Eurotiomycetidae</taxon>
        <taxon>Eurotiales</taxon>
        <taxon>Aspergillaceae</taxon>
        <taxon>Aspergillus</taxon>
        <taxon>Aspergillus subgen. Nidulantes</taxon>
    </lineage>
</organism>
<dbReference type="InterPro" id="IPR000626">
    <property type="entry name" value="Ubiquitin-like_dom"/>
</dbReference>
<feature type="domain" description="Ubiquitin-like" evidence="1">
    <location>
        <begin position="2"/>
        <end position="73"/>
    </location>
</feature>
<dbReference type="EMBL" id="JBFXLQ010000095">
    <property type="protein sequence ID" value="KAL2859903.1"/>
    <property type="molecule type" value="Genomic_DNA"/>
</dbReference>
<dbReference type="PANTHER" id="PTHR10666">
    <property type="entry name" value="UBIQUITIN"/>
    <property type="match status" value="1"/>
</dbReference>
<keyword evidence="3" id="KW-1185">Reference proteome</keyword>
<evidence type="ECO:0000313" key="2">
    <source>
        <dbReference type="EMBL" id="KAL2859903.1"/>
    </source>
</evidence>
<name>A0ABR4L8V2_9EURO</name>
<gene>
    <name evidence="2" type="ORF">BJX67DRAFT_386512</name>
</gene>
<dbReference type="RefSeq" id="XP_070880459.1">
    <property type="nucleotide sequence ID" value="XM_071034083.1"/>
</dbReference>
<accession>A0ABR4L8V2</accession>
<dbReference type="Proteomes" id="UP001610432">
    <property type="component" value="Unassembled WGS sequence"/>
</dbReference>
<dbReference type="SMART" id="SM00213">
    <property type="entry name" value="UBQ"/>
    <property type="match status" value="1"/>
</dbReference>
<dbReference type="SUPFAM" id="SSF54236">
    <property type="entry name" value="Ubiquitin-like"/>
    <property type="match status" value="1"/>
</dbReference>
<evidence type="ECO:0000313" key="3">
    <source>
        <dbReference type="Proteomes" id="UP001610432"/>
    </source>
</evidence>
<dbReference type="InterPro" id="IPR050158">
    <property type="entry name" value="Ubiquitin_ubiquitin-like"/>
</dbReference>
<dbReference type="InterPro" id="IPR029071">
    <property type="entry name" value="Ubiquitin-like_domsf"/>
</dbReference>
<comment type="caution">
    <text evidence="2">The sequence shown here is derived from an EMBL/GenBank/DDBJ whole genome shotgun (WGS) entry which is preliminary data.</text>
</comment>
<evidence type="ECO:0000259" key="1">
    <source>
        <dbReference type="PROSITE" id="PS50053"/>
    </source>
</evidence>
<reference evidence="2 3" key="1">
    <citation type="submission" date="2024-07" db="EMBL/GenBank/DDBJ databases">
        <title>Section-level genome sequencing and comparative genomics of Aspergillus sections Usti and Cavernicolus.</title>
        <authorList>
            <consortium name="Lawrence Berkeley National Laboratory"/>
            <person name="Nybo J.L."/>
            <person name="Vesth T.C."/>
            <person name="Theobald S."/>
            <person name="Frisvad J.C."/>
            <person name="Larsen T.O."/>
            <person name="Kjaerboelling I."/>
            <person name="Rothschild-Mancinelli K."/>
            <person name="Lyhne E.K."/>
            <person name="Kogle M.E."/>
            <person name="Barry K."/>
            <person name="Clum A."/>
            <person name="Na H."/>
            <person name="Ledsgaard L."/>
            <person name="Lin J."/>
            <person name="Lipzen A."/>
            <person name="Kuo A."/>
            <person name="Riley R."/>
            <person name="Mondo S."/>
            <person name="Labutti K."/>
            <person name="Haridas S."/>
            <person name="Pangalinan J."/>
            <person name="Salamov A.A."/>
            <person name="Simmons B.A."/>
            <person name="Magnuson J.K."/>
            <person name="Chen J."/>
            <person name="Drula E."/>
            <person name="Henrissat B."/>
            <person name="Wiebenga A."/>
            <person name="Lubbers R.J."/>
            <person name="Gomes A.C."/>
            <person name="Macurrencykelacurrency M.R."/>
            <person name="Stajich J."/>
            <person name="Grigoriev I.V."/>
            <person name="Mortensen U.H."/>
            <person name="De Vries R.P."/>
            <person name="Baker S.E."/>
            <person name="Andersen M.R."/>
        </authorList>
    </citation>
    <scope>NUCLEOTIDE SEQUENCE [LARGE SCALE GENOMIC DNA]</scope>
    <source>
        <strain evidence="2 3">CBS 449.75</strain>
    </source>
</reference>
<sequence length="385" mass="43304">MFEIFVKLARGETRLIEVESSESIYDIKTKIQALEGVHPKQQVLIWEDKALYDGRTISSYNIQKESTLLLILRHGAIGGTTTQQTMIRESDPFQTKGTASAIMQEWKQKASQYAFDDDLYIVDPQAYYNHLDSIERTIVHGSEFYRSRGVYDPSDDTLGADNAYEGLPRWFPRSSGSKSGQLSEEASNESEAGRQEIQLALLSLQKSYAILYKVQRNLDHLIESGFAKSRFSLLVGHPEHNLAEIVQIPRFALDDLSVHIEAAIKCISYDLDPSLLQTHLRLFVEIRVRSLLECIGVSSDVLQEGLSPPVILTRCRMVVLLLDLALVCYVGSHGSRFDNQYLKVSTPRITANCDTLSFQCMLQPLACLSGFLDQKKGSLYLGANR</sequence>
<proteinExistence type="predicted"/>
<dbReference type="Pfam" id="PF00240">
    <property type="entry name" value="ubiquitin"/>
    <property type="match status" value="1"/>
</dbReference>
<dbReference type="Gene3D" id="3.10.20.90">
    <property type="entry name" value="Phosphatidylinositol 3-kinase Catalytic Subunit, Chain A, domain 1"/>
    <property type="match status" value="1"/>
</dbReference>